<reference evidence="3 4" key="1">
    <citation type="journal article" date="2024" name="Front. Microbiol.">
        <title>Novel thermophilic genera Geochorda gen. nov. and Carboxydochorda gen. nov. from the deep terrestrial subsurface reveal the ecophysiological diversity in the class Limnochordia.</title>
        <authorList>
            <person name="Karnachuk O.V."/>
            <person name="Lukina A.P."/>
            <person name="Avakyan M.R."/>
            <person name="Kadnikov V.V."/>
            <person name="Begmatov S."/>
            <person name="Beletsky A.V."/>
            <person name="Vlasova K.G."/>
            <person name="Novikov A.A."/>
            <person name="Shcherbakova V.A."/>
            <person name="Mardanov A.V."/>
            <person name="Ravin N.V."/>
        </authorList>
    </citation>
    <scope>NUCLEOTIDE SEQUENCE [LARGE SCALE GENOMIC DNA]</scope>
    <source>
        <strain evidence="3 4">L945</strain>
    </source>
</reference>
<feature type="compositionally biased region" description="Basic and acidic residues" evidence="1">
    <location>
        <begin position="72"/>
        <end position="82"/>
    </location>
</feature>
<accession>A0ABZ1BZB5</accession>
<evidence type="ECO:0000256" key="1">
    <source>
        <dbReference type="SAM" id="MobiDB-lite"/>
    </source>
</evidence>
<dbReference type="Proteomes" id="UP001332192">
    <property type="component" value="Chromosome"/>
</dbReference>
<keyword evidence="2" id="KW-0812">Transmembrane</keyword>
<organism evidence="3 4">
    <name type="scientific">Carboxydichorda subterranea</name>
    <dbReference type="NCBI Taxonomy" id="3109565"/>
    <lineage>
        <taxon>Bacteria</taxon>
        <taxon>Bacillati</taxon>
        <taxon>Bacillota</taxon>
        <taxon>Limnochordia</taxon>
        <taxon>Limnochordales</taxon>
        <taxon>Geochordaceae</taxon>
        <taxon>Carboxydichorda</taxon>
    </lineage>
</organism>
<proteinExistence type="predicted"/>
<evidence type="ECO:0000313" key="3">
    <source>
        <dbReference type="EMBL" id="WRP17428.1"/>
    </source>
</evidence>
<dbReference type="EMBL" id="CP141615">
    <property type="protein sequence ID" value="WRP17428.1"/>
    <property type="molecule type" value="Genomic_DNA"/>
</dbReference>
<keyword evidence="4" id="KW-1185">Reference proteome</keyword>
<feature type="compositionally biased region" description="Low complexity" evidence="1">
    <location>
        <begin position="60"/>
        <end position="69"/>
    </location>
</feature>
<evidence type="ECO:0000313" key="4">
    <source>
        <dbReference type="Proteomes" id="UP001332192"/>
    </source>
</evidence>
<gene>
    <name evidence="3" type="ORF">U7230_15315</name>
</gene>
<dbReference type="RefSeq" id="WP_324716699.1">
    <property type="nucleotide sequence ID" value="NZ_CP141615.1"/>
</dbReference>
<sequence>MHETRLGAILVAILVLSAYLVPYAALSEVKAWYGSFLYWVLFALAAIAVVAWLTRSWGAGPADADVAAGSEARYRHEGRNGP</sequence>
<protein>
    <submittedName>
        <fullName evidence="3">Uncharacterized protein</fullName>
    </submittedName>
</protein>
<name>A0ABZ1BZB5_9FIRM</name>
<keyword evidence="2" id="KW-0472">Membrane</keyword>
<feature type="region of interest" description="Disordered" evidence="1">
    <location>
        <begin position="60"/>
        <end position="82"/>
    </location>
</feature>
<evidence type="ECO:0000256" key="2">
    <source>
        <dbReference type="SAM" id="Phobius"/>
    </source>
</evidence>
<feature type="transmembrane region" description="Helical" evidence="2">
    <location>
        <begin position="36"/>
        <end position="54"/>
    </location>
</feature>
<keyword evidence="2" id="KW-1133">Transmembrane helix</keyword>